<gene>
    <name evidence="3" type="ORF">AUR04nite_03820</name>
</gene>
<evidence type="ECO:0000313" key="4">
    <source>
        <dbReference type="Proteomes" id="UP000316612"/>
    </source>
</evidence>
<feature type="compositionally biased region" description="Low complexity" evidence="1">
    <location>
        <begin position="35"/>
        <end position="67"/>
    </location>
</feature>
<feature type="signal peptide" evidence="2">
    <location>
        <begin position="1"/>
        <end position="26"/>
    </location>
</feature>
<evidence type="ECO:0008006" key="5">
    <source>
        <dbReference type="Google" id="ProtNLM"/>
    </source>
</evidence>
<keyword evidence="4" id="KW-1185">Reference proteome</keyword>
<sequence length="260" mass="28113">MKTSCRTLNIFVITASLALLSAGCSAVEDEEVPKPSASGTTATQTPATSSSPSSQSPGPSTPAATPAHNVDTSDWKQFAFQNLSFKYPKTWVISAEDCKNCSPETANPYTQWNVITDHGFIVATFNANDASDTDGDMDSYQRTVLERIEHDGKFATDTVFMAERFVSTAPGDGVKTHDSFVMFVGDAQRVEDRGSQPAVSVFHPTKDQYAMFESTTQLPEAVGIDPDDVDEQAAQLILESPEYQQVKAMMLSLETTTAGK</sequence>
<accession>A0A4Y4DML2</accession>
<protein>
    <recommendedName>
        <fullName evidence="5">Lipoprotein</fullName>
    </recommendedName>
</protein>
<reference evidence="3 4" key="1">
    <citation type="submission" date="2019-06" db="EMBL/GenBank/DDBJ databases">
        <title>Whole genome shotgun sequence of Glutamicibacter uratoxydans NBRC 15515.</title>
        <authorList>
            <person name="Hosoyama A."/>
            <person name="Uohara A."/>
            <person name="Ohji S."/>
            <person name="Ichikawa N."/>
        </authorList>
    </citation>
    <scope>NUCLEOTIDE SEQUENCE [LARGE SCALE GENOMIC DNA]</scope>
    <source>
        <strain evidence="3 4">NBRC 15515</strain>
    </source>
</reference>
<comment type="caution">
    <text evidence="3">The sequence shown here is derived from an EMBL/GenBank/DDBJ whole genome shotgun (WGS) entry which is preliminary data.</text>
</comment>
<keyword evidence="2" id="KW-0732">Signal</keyword>
<evidence type="ECO:0000313" key="3">
    <source>
        <dbReference type="EMBL" id="GED04850.1"/>
    </source>
</evidence>
<organism evidence="3 4">
    <name type="scientific">Glutamicibacter uratoxydans</name>
    <name type="common">Arthrobacter uratoxydans</name>
    <dbReference type="NCBI Taxonomy" id="43667"/>
    <lineage>
        <taxon>Bacteria</taxon>
        <taxon>Bacillati</taxon>
        <taxon>Actinomycetota</taxon>
        <taxon>Actinomycetes</taxon>
        <taxon>Micrococcales</taxon>
        <taxon>Micrococcaceae</taxon>
        <taxon>Glutamicibacter</taxon>
    </lineage>
</organism>
<evidence type="ECO:0000256" key="1">
    <source>
        <dbReference type="SAM" id="MobiDB-lite"/>
    </source>
</evidence>
<evidence type="ECO:0000256" key="2">
    <source>
        <dbReference type="SAM" id="SignalP"/>
    </source>
</evidence>
<name>A0A4Y4DML2_GLUUR</name>
<dbReference type="Proteomes" id="UP000316612">
    <property type="component" value="Unassembled WGS sequence"/>
</dbReference>
<feature type="chain" id="PRO_5038884309" description="Lipoprotein" evidence="2">
    <location>
        <begin position="27"/>
        <end position="260"/>
    </location>
</feature>
<dbReference type="EMBL" id="BJNY01000002">
    <property type="protein sequence ID" value="GED04850.1"/>
    <property type="molecule type" value="Genomic_DNA"/>
</dbReference>
<dbReference type="PROSITE" id="PS51257">
    <property type="entry name" value="PROKAR_LIPOPROTEIN"/>
    <property type="match status" value="1"/>
</dbReference>
<dbReference type="AlphaFoldDB" id="A0A4Y4DML2"/>
<proteinExistence type="predicted"/>
<feature type="region of interest" description="Disordered" evidence="1">
    <location>
        <begin position="31"/>
        <end position="69"/>
    </location>
</feature>